<comment type="caution">
    <text evidence="5">The sequence shown here is derived from an EMBL/GenBank/DDBJ whole genome shotgun (WGS) entry which is preliminary data.</text>
</comment>
<dbReference type="PANTHER" id="PTHR30627:SF1">
    <property type="entry name" value="PEPTIDOGLYCAN D,D-TRANSPEPTIDASE FTSI"/>
    <property type="match status" value="1"/>
</dbReference>
<reference evidence="5 6" key="1">
    <citation type="journal article" date="2020" name="Biotechnol. Biofuels">
        <title>New insights from the biogas microbiome by comprehensive genome-resolved metagenomics of nearly 1600 species originating from multiple anaerobic digesters.</title>
        <authorList>
            <person name="Campanaro S."/>
            <person name="Treu L."/>
            <person name="Rodriguez-R L.M."/>
            <person name="Kovalovszki A."/>
            <person name="Ziels R.M."/>
            <person name="Maus I."/>
            <person name="Zhu X."/>
            <person name="Kougias P.G."/>
            <person name="Basile A."/>
            <person name="Luo G."/>
            <person name="Schluter A."/>
            <person name="Konstantinidis K.T."/>
            <person name="Angelidaki I."/>
        </authorList>
    </citation>
    <scope>NUCLEOTIDE SEQUENCE [LARGE SCALE GENOMIC DNA]</scope>
    <source>
        <strain evidence="5">AS27yjCOA_65</strain>
    </source>
</reference>
<dbReference type="InterPro" id="IPR005311">
    <property type="entry name" value="PBP_dimer"/>
</dbReference>
<feature type="domain" description="Penicillin-binding protein dimerisation" evidence="4">
    <location>
        <begin position="29"/>
        <end position="172"/>
    </location>
</feature>
<accession>A0A7X9FPI9</accession>
<dbReference type="Pfam" id="PF00905">
    <property type="entry name" value="Transpeptidase"/>
    <property type="match status" value="1"/>
</dbReference>
<dbReference type="GO" id="GO:0071555">
    <property type="term" value="P:cell wall organization"/>
    <property type="evidence" value="ECO:0007669"/>
    <property type="project" value="TreeGrafter"/>
</dbReference>
<organism evidence="5 6">
    <name type="scientific">SAR324 cluster bacterium</name>
    <dbReference type="NCBI Taxonomy" id="2024889"/>
    <lineage>
        <taxon>Bacteria</taxon>
        <taxon>Deltaproteobacteria</taxon>
        <taxon>SAR324 cluster</taxon>
    </lineage>
</organism>
<keyword evidence="2" id="KW-0472">Membrane</keyword>
<proteinExistence type="predicted"/>
<dbReference type="InterPro" id="IPR050515">
    <property type="entry name" value="Beta-lactam/transpept"/>
</dbReference>
<dbReference type="InterPro" id="IPR036138">
    <property type="entry name" value="PBP_dimer_sf"/>
</dbReference>
<comment type="subcellular location">
    <subcellularLocation>
        <location evidence="1">Membrane</location>
    </subcellularLocation>
</comment>
<dbReference type="PANTHER" id="PTHR30627">
    <property type="entry name" value="PEPTIDOGLYCAN D,D-TRANSPEPTIDASE"/>
    <property type="match status" value="1"/>
</dbReference>
<dbReference type="SUPFAM" id="SSF56601">
    <property type="entry name" value="beta-lactamase/transpeptidase-like"/>
    <property type="match status" value="1"/>
</dbReference>
<evidence type="ECO:0000256" key="2">
    <source>
        <dbReference type="ARBA" id="ARBA00023136"/>
    </source>
</evidence>
<dbReference type="InterPro" id="IPR012338">
    <property type="entry name" value="Beta-lactam/transpept-like"/>
</dbReference>
<dbReference type="Proteomes" id="UP000524246">
    <property type="component" value="Unassembled WGS sequence"/>
</dbReference>
<gene>
    <name evidence="5" type="ORF">GYA55_02100</name>
</gene>
<evidence type="ECO:0000313" key="6">
    <source>
        <dbReference type="Proteomes" id="UP000524246"/>
    </source>
</evidence>
<dbReference type="Gene3D" id="3.40.710.10">
    <property type="entry name" value="DD-peptidase/beta-lactamase superfamily"/>
    <property type="match status" value="1"/>
</dbReference>
<protein>
    <submittedName>
        <fullName evidence="5">Penicillin-binding protein 2</fullName>
    </submittedName>
</protein>
<name>A0A7X9FPI9_9DELT</name>
<feature type="domain" description="Penicillin-binding protein transpeptidase" evidence="3">
    <location>
        <begin position="219"/>
        <end position="521"/>
    </location>
</feature>
<dbReference type="SUPFAM" id="SSF56519">
    <property type="entry name" value="Penicillin binding protein dimerisation domain"/>
    <property type="match status" value="1"/>
</dbReference>
<dbReference type="AlphaFoldDB" id="A0A7X9FPI9"/>
<sequence length="557" mass="60822">MRLFCLQVVNFEQWQEWALKQHFAKVEVASERGPIYDRNAKLLAVSVPAGSIYIRPRQIKDKAEAIKKLSELLGVKPSIVAEKFDNKSPFVWIKRQVPRSLARKVEDWKLPGVGYILEAKRYYPFNQAASSLIGKVGVDGIGLSGVEALYEKKLHEDHLQTRVVRDALGKTLQFASGEKESFELPRGEPLRLTIDADLQQIVDEELERGRQASNAKAAYAVMIDSDTGEILAMSQAPALNLNSASTGTAKELTNKVVETVFEPGSIFKPIVAASAIELGLARPSDMIDCERGKFRFGKHIIKDVHGQGLLSLRDVVVRSSNIGMTKIGVRMGSERLYKSIKLFGFGEPSNLGLPGESRGIFRSDKVLAPVDVATHAFGQGIAVTPLQLVRAIAAIGNGGKLPKLRLLQSDEPFQSKRLISEETASMVRDMMFGVVEDAHGTGKQAAIKGVRVGGKTGTAQKARAGGRGYAPGSYVASFVGFVDATPIGIKQNISLIVSIDEPKTKVIYGGTLAAPVFREIMLKSLKLLATRYELRPPEIVEDALPKKNFTTVSYRPA</sequence>
<evidence type="ECO:0000256" key="1">
    <source>
        <dbReference type="ARBA" id="ARBA00004370"/>
    </source>
</evidence>
<dbReference type="Gene3D" id="3.90.1310.10">
    <property type="entry name" value="Penicillin-binding protein 2a (Domain 2)"/>
    <property type="match status" value="1"/>
</dbReference>
<evidence type="ECO:0000259" key="4">
    <source>
        <dbReference type="Pfam" id="PF03717"/>
    </source>
</evidence>
<dbReference type="Gene3D" id="3.30.450.330">
    <property type="match status" value="1"/>
</dbReference>
<dbReference type="InterPro" id="IPR001460">
    <property type="entry name" value="PCN-bd_Tpept"/>
</dbReference>
<dbReference type="Pfam" id="PF03717">
    <property type="entry name" value="PBP_dimer"/>
    <property type="match status" value="1"/>
</dbReference>
<evidence type="ECO:0000259" key="3">
    <source>
        <dbReference type="Pfam" id="PF00905"/>
    </source>
</evidence>
<evidence type="ECO:0000313" key="5">
    <source>
        <dbReference type="EMBL" id="NMC61940.1"/>
    </source>
</evidence>
<dbReference type="GO" id="GO:0005886">
    <property type="term" value="C:plasma membrane"/>
    <property type="evidence" value="ECO:0007669"/>
    <property type="project" value="TreeGrafter"/>
</dbReference>
<dbReference type="EMBL" id="JAAZON010000086">
    <property type="protein sequence ID" value="NMC61940.1"/>
    <property type="molecule type" value="Genomic_DNA"/>
</dbReference>
<dbReference type="GO" id="GO:0008658">
    <property type="term" value="F:penicillin binding"/>
    <property type="evidence" value="ECO:0007669"/>
    <property type="project" value="InterPro"/>
</dbReference>